<sequence length="105" mass="11613">MLKSELSVIDKNVSQLMKAHFKETFDLLSTIRGVGITTISTLAAKVPELGWFSRREVSALVGVAPFNRDSGRMRGKRANWGGRGNTRTVLYMAALSATRFTPVIR</sequence>
<dbReference type="InterPro" id="IPR047650">
    <property type="entry name" value="Transpos_IS110"/>
</dbReference>
<dbReference type="EMBL" id="AAGJRW010000034">
    <property type="protein sequence ID" value="EBO8105910.1"/>
    <property type="molecule type" value="Genomic_DNA"/>
</dbReference>
<dbReference type="GO" id="GO:0006313">
    <property type="term" value="P:DNA transposition"/>
    <property type="evidence" value="ECO:0007669"/>
    <property type="project" value="InterPro"/>
</dbReference>
<dbReference type="PANTHER" id="PTHR33055:SF13">
    <property type="entry name" value="TRANSPOSASE"/>
    <property type="match status" value="1"/>
</dbReference>
<dbReference type="InterPro" id="IPR003346">
    <property type="entry name" value="Transposase_20"/>
</dbReference>
<name>A0A5U0PC60_SALER</name>
<evidence type="ECO:0000259" key="1">
    <source>
        <dbReference type="Pfam" id="PF02371"/>
    </source>
</evidence>
<reference evidence="4" key="1">
    <citation type="submission" date="2018-06" db="EMBL/GenBank/DDBJ databases">
        <authorList>
            <consortium name="PulseNet: The National Subtyping Network for Foodborne Disease Surveillance"/>
            <person name="Tarr C.L."/>
            <person name="Trees E."/>
            <person name="Katz L.S."/>
            <person name="Carleton-Romer H.A."/>
            <person name="Stroika S."/>
            <person name="Kucerova Z."/>
            <person name="Roache K.F."/>
            <person name="Sabol A.L."/>
            <person name="Besser J."/>
            <person name="Gerner-Smidt P."/>
        </authorList>
    </citation>
    <scope>NUCLEOTIDE SEQUENCE</scope>
    <source>
        <strain evidence="5">PNUSAS009482</strain>
        <strain evidence="7">PNUSAS015592</strain>
        <strain evidence="8">PNUSAS023047</strain>
        <strain evidence="3">PNUSAS041911</strain>
        <strain evidence="2">PNUSAS042495</strain>
        <strain evidence="4">PNUSAS042910</strain>
        <strain evidence="6">PNUSAS051318</strain>
    </source>
</reference>
<comment type="caution">
    <text evidence="4">The sequence shown here is derived from an EMBL/GenBank/DDBJ whole genome shotgun (WGS) entry which is preliminary data.</text>
</comment>
<dbReference type="EMBL" id="AAGAQC010000027">
    <property type="protein sequence ID" value="EBL9210963.1"/>
    <property type="molecule type" value="Genomic_DNA"/>
</dbReference>
<gene>
    <name evidence="5" type="ORF">B6N72_25585</name>
    <name evidence="7" type="ORF">CEJ09_21645</name>
    <name evidence="8" type="ORF">CNP70_23675</name>
    <name evidence="6" type="ORF">D3S21_24320</name>
    <name evidence="3" type="ORF">DMS94_23805</name>
    <name evidence="4" type="ORF">DOF78_23900</name>
    <name evidence="2" type="ORF">DOF85_24135</name>
</gene>
<dbReference type="GO" id="GO:0003677">
    <property type="term" value="F:DNA binding"/>
    <property type="evidence" value="ECO:0007669"/>
    <property type="project" value="InterPro"/>
</dbReference>
<dbReference type="EMBL" id="AAGFHZ010000044">
    <property type="protein sequence ID" value="EBN2829565.1"/>
    <property type="molecule type" value="Genomic_DNA"/>
</dbReference>
<dbReference type="EMBL" id="AAGFCB010000046">
    <property type="protein sequence ID" value="EBN2157269.1"/>
    <property type="molecule type" value="Genomic_DNA"/>
</dbReference>
<dbReference type="PANTHER" id="PTHR33055">
    <property type="entry name" value="TRANSPOSASE FOR INSERTION SEQUENCE ELEMENT IS1111A"/>
    <property type="match status" value="1"/>
</dbReference>
<dbReference type="EMBL" id="AAGIGS010000035">
    <property type="protein sequence ID" value="EBO3624902.1"/>
    <property type="molecule type" value="Genomic_DNA"/>
</dbReference>
<evidence type="ECO:0000313" key="2">
    <source>
        <dbReference type="EMBL" id="EBL9210963.1"/>
    </source>
</evidence>
<proteinExistence type="predicted"/>
<accession>A0A5U0PC60</accession>
<evidence type="ECO:0000313" key="6">
    <source>
        <dbReference type="EMBL" id="EBO8105910.1"/>
    </source>
</evidence>
<evidence type="ECO:0000313" key="4">
    <source>
        <dbReference type="EMBL" id="EBN2829565.1"/>
    </source>
</evidence>
<dbReference type="EMBL" id="AAGWQQ010000074">
    <property type="protein sequence ID" value="EBS7984400.1"/>
    <property type="molecule type" value="Genomic_DNA"/>
</dbReference>
<dbReference type="GO" id="GO:0004803">
    <property type="term" value="F:transposase activity"/>
    <property type="evidence" value="ECO:0007669"/>
    <property type="project" value="InterPro"/>
</dbReference>
<dbReference type="Pfam" id="PF02371">
    <property type="entry name" value="Transposase_20"/>
    <property type="match status" value="1"/>
</dbReference>
<evidence type="ECO:0000313" key="5">
    <source>
        <dbReference type="EMBL" id="EBO3624902.1"/>
    </source>
</evidence>
<dbReference type="EMBL" id="AAGZJS010000042">
    <property type="protein sequence ID" value="EBT6292447.1"/>
    <property type="molecule type" value="Genomic_DNA"/>
</dbReference>
<dbReference type="AlphaFoldDB" id="A0A5U0PC60"/>
<evidence type="ECO:0000313" key="7">
    <source>
        <dbReference type="EMBL" id="EBS7984400.1"/>
    </source>
</evidence>
<protein>
    <submittedName>
        <fullName evidence="4">IS110 family transposase</fullName>
    </submittedName>
</protein>
<evidence type="ECO:0000313" key="8">
    <source>
        <dbReference type="EMBL" id="EBT6292447.1"/>
    </source>
</evidence>
<feature type="domain" description="Transposase IS116/IS110/IS902 C-terminal" evidence="1">
    <location>
        <begin position="26"/>
        <end position="104"/>
    </location>
</feature>
<evidence type="ECO:0000313" key="3">
    <source>
        <dbReference type="EMBL" id="EBN2157269.1"/>
    </source>
</evidence>
<organism evidence="4">
    <name type="scientific">Salmonella enterica</name>
    <name type="common">Salmonella choleraesuis</name>
    <dbReference type="NCBI Taxonomy" id="28901"/>
    <lineage>
        <taxon>Bacteria</taxon>
        <taxon>Pseudomonadati</taxon>
        <taxon>Pseudomonadota</taxon>
        <taxon>Gammaproteobacteria</taxon>
        <taxon>Enterobacterales</taxon>
        <taxon>Enterobacteriaceae</taxon>
        <taxon>Salmonella</taxon>
    </lineage>
</organism>